<feature type="transmembrane region" description="Helical" evidence="2">
    <location>
        <begin position="579"/>
        <end position="600"/>
    </location>
</feature>
<dbReference type="PANTHER" id="PTHR20872:SF1">
    <property type="entry name" value="F-BOX DOMAIN-CONTAINING PROTEIN"/>
    <property type="match status" value="1"/>
</dbReference>
<feature type="compositionally biased region" description="Polar residues" evidence="1">
    <location>
        <begin position="755"/>
        <end position="767"/>
    </location>
</feature>
<keyword evidence="2" id="KW-0472">Membrane</keyword>
<keyword evidence="4" id="KW-1185">Reference proteome</keyword>
<dbReference type="WBParaSite" id="EN70_8796">
    <property type="protein sequence ID" value="EN70_8796"/>
    <property type="gene ID" value="EN70_8796"/>
</dbReference>
<dbReference type="InterPro" id="IPR001810">
    <property type="entry name" value="F-box_dom"/>
</dbReference>
<sequence length="834" mass="95848">MGDISLNTRYLSSNRGIIKIVQIVLGFIVCSLLCTSWYGGRSCFGEGRIGFCSGLNFVVLIINLVLFIVNFLNITAWKMERVYSAICMILFLVASILIIWFIIEVNTSRTSLIVTTICLIVECFSFLWDDAQELSGAMCNSFVESYGWAFLPDLLLKEIFSQLPIKNLGRCSQVCLNWHRISQQDYAWRRFQYKDKMFTRRKYTSHAGWQYMIDHWKLRFLIVNATAKWKVLEIEPVTILFNLYEFIRVLTNFSEYYERNSSEKPLQGIRSFSFKWQLHVHIRGEDQTERVFGTGGEMLKTLSLLLSHLHGLTELSLRELQLEPYECNDFIDDILYKFDSQLTSLCIINLTKVYRPFLQLGLFLFLEHLTVSPQHLDESIVTLLADLRHLKSLIILQNDKTFGAKAVDSKAWLSFAERNNHTRIHLIQAGKRQNELLIQPKAPVYAIIFDKSTGQLTGELTQEICRNYSTTLQFFLQKGLERRYRSREFTKRVDVFAIELALRCPNLKLLAIRERMCFASALLLAQIARSHQMTICLRRNALLKRVNWVDDAVRSILGSGSNQKWIKDHCGNVRSFPTALLIGTLMIALPAVPVLILCQFKKVEKRKETMLSVSHLPAVENSDSEIKQTASDVTHSMEKKPAVEQNKVEVNQTNALVAGKMKSAEVMYKNGIPLWMEMKQDTEHIADRSLKTQKCNDQGGRNYQIIGDLDTTDSSHEYSLENTLAIESFEKIKEKHGQILEGEEINRQMEKAPQKSDSSNYSLFDSQSSRRDIREQRYRLLKLNTSVARRAAAALEDSVLSTSTQDKKEKPTAEAEEQAVLQVDETQDKLIAHI</sequence>
<dbReference type="Pfam" id="PF12937">
    <property type="entry name" value="F-box-like"/>
    <property type="match status" value="1"/>
</dbReference>
<evidence type="ECO:0000313" key="4">
    <source>
        <dbReference type="Proteomes" id="UP000095285"/>
    </source>
</evidence>
<dbReference type="Gene3D" id="1.20.1280.50">
    <property type="match status" value="1"/>
</dbReference>
<keyword evidence="2" id="KW-0812">Transmembrane</keyword>
<dbReference type="SMART" id="SM00256">
    <property type="entry name" value="FBOX"/>
    <property type="match status" value="1"/>
</dbReference>
<organism evidence="4 5">
    <name type="scientific">Loa loa</name>
    <name type="common">Eye worm</name>
    <name type="synonym">Filaria loa</name>
    <dbReference type="NCBI Taxonomy" id="7209"/>
    <lineage>
        <taxon>Eukaryota</taxon>
        <taxon>Metazoa</taxon>
        <taxon>Ecdysozoa</taxon>
        <taxon>Nematoda</taxon>
        <taxon>Chromadorea</taxon>
        <taxon>Rhabditida</taxon>
        <taxon>Spirurina</taxon>
        <taxon>Spiruromorpha</taxon>
        <taxon>Filarioidea</taxon>
        <taxon>Onchocercidae</taxon>
        <taxon>Loa</taxon>
    </lineage>
</organism>
<evidence type="ECO:0000256" key="2">
    <source>
        <dbReference type="SAM" id="Phobius"/>
    </source>
</evidence>
<reference evidence="4" key="1">
    <citation type="submission" date="2012-04" db="EMBL/GenBank/DDBJ databases">
        <title>The Genome Sequence of Loa loa.</title>
        <authorList>
            <consortium name="The Broad Institute Genome Sequencing Platform"/>
            <consortium name="Broad Institute Genome Sequencing Center for Infectious Disease"/>
            <person name="Nutman T.B."/>
            <person name="Fink D.L."/>
            <person name="Russ C."/>
            <person name="Young S."/>
            <person name="Zeng Q."/>
            <person name="Gargeya S."/>
            <person name="Alvarado L."/>
            <person name="Berlin A."/>
            <person name="Chapman S.B."/>
            <person name="Chen Z."/>
            <person name="Freedman E."/>
            <person name="Gellesch M."/>
            <person name="Goldberg J."/>
            <person name="Griggs A."/>
            <person name="Gujja S."/>
            <person name="Heilman E.R."/>
            <person name="Heiman D."/>
            <person name="Howarth C."/>
            <person name="Mehta T."/>
            <person name="Neiman D."/>
            <person name="Pearson M."/>
            <person name="Roberts A."/>
            <person name="Saif S."/>
            <person name="Shea T."/>
            <person name="Shenoy N."/>
            <person name="Sisk P."/>
            <person name="Stolte C."/>
            <person name="Sykes S."/>
            <person name="White J."/>
            <person name="Yandava C."/>
            <person name="Haas B."/>
            <person name="Henn M.R."/>
            <person name="Nusbaum C."/>
            <person name="Birren B."/>
        </authorList>
    </citation>
    <scope>NUCLEOTIDE SEQUENCE [LARGE SCALE GENOMIC DNA]</scope>
</reference>
<feature type="transmembrane region" description="Helical" evidence="2">
    <location>
        <begin position="20"/>
        <end position="39"/>
    </location>
</feature>
<protein>
    <submittedName>
        <fullName evidence="5">F-box domain-containing protein</fullName>
    </submittedName>
</protein>
<dbReference type="AlphaFoldDB" id="A0A1I7W226"/>
<name>A0A1I7W226_LOALO</name>
<feature type="domain" description="F-box" evidence="3">
    <location>
        <begin position="145"/>
        <end position="191"/>
    </location>
</feature>
<reference evidence="5" key="2">
    <citation type="submission" date="2016-11" db="UniProtKB">
        <authorList>
            <consortium name="WormBaseParasite"/>
        </authorList>
    </citation>
    <scope>IDENTIFICATION</scope>
</reference>
<keyword evidence="2" id="KW-1133">Transmembrane helix</keyword>
<feature type="region of interest" description="Disordered" evidence="1">
    <location>
        <begin position="794"/>
        <end position="821"/>
    </location>
</feature>
<dbReference type="PANTHER" id="PTHR20872">
    <property type="match status" value="1"/>
</dbReference>
<dbReference type="Proteomes" id="UP000095285">
    <property type="component" value="Unassembled WGS sequence"/>
</dbReference>
<dbReference type="STRING" id="7209.A0A1I7W226"/>
<evidence type="ECO:0000313" key="5">
    <source>
        <dbReference type="WBParaSite" id="EN70_8796"/>
    </source>
</evidence>
<accession>A0A1I7W226</accession>
<evidence type="ECO:0000256" key="1">
    <source>
        <dbReference type="SAM" id="MobiDB-lite"/>
    </source>
</evidence>
<feature type="region of interest" description="Disordered" evidence="1">
    <location>
        <begin position="749"/>
        <end position="768"/>
    </location>
</feature>
<proteinExistence type="predicted"/>
<dbReference type="PROSITE" id="PS50181">
    <property type="entry name" value="FBOX"/>
    <property type="match status" value="1"/>
</dbReference>
<feature type="transmembrane region" description="Helical" evidence="2">
    <location>
        <begin position="82"/>
        <end position="103"/>
    </location>
</feature>
<dbReference type="SUPFAM" id="SSF81383">
    <property type="entry name" value="F-box domain"/>
    <property type="match status" value="1"/>
</dbReference>
<evidence type="ECO:0000259" key="3">
    <source>
        <dbReference type="PROSITE" id="PS50181"/>
    </source>
</evidence>
<dbReference type="InterPro" id="IPR036047">
    <property type="entry name" value="F-box-like_dom_sf"/>
</dbReference>
<dbReference type="eggNOG" id="KOG1947">
    <property type="taxonomic scope" value="Eukaryota"/>
</dbReference>
<feature type="transmembrane region" description="Helical" evidence="2">
    <location>
        <begin position="51"/>
        <end position="76"/>
    </location>
</feature>